<keyword evidence="1" id="KW-1133">Transmembrane helix</keyword>
<dbReference type="KEGG" id="bgj:AWC36_23355"/>
<feature type="transmembrane region" description="Helical" evidence="1">
    <location>
        <begin position="28"/>
        <end position="46"/>
    </location>
</feature>
<keyword evidence="1" id="KW-0472">Membrane</keyword>
<dbReference type="Proteomes" id="UP000285972">
    <property type="component" value="Unassembled WGS sequence"/>
</dbReference>
<evidence type="ECO:0000313" key="2">
    <source>
        <dbReference type="EMBL" id="RLM17122.1"/>
    </source>
</evidence>
<reference evidence="2 3" key="1">
    <citation type="submission" date="2016-09" db="EMBL/GenBank/DDBJ databases">
        <authorList>
            <person name="Doonan J."/>
            <person name="Pachebat J.A."/>
            <person name="Golyshin P.N."/>
            <person name="Denman S."/>
            <person name="Mcdonald J.E."/>
        </authorList>
    </citation>
    <scope>NUCLEOTIDE SEQUENCE [LARGE SCALE GENOMIC DNA]</scope>
    <source>
        <strain evidence="2 3">FRB141</strain>
    </source>
</reference>
<dbReference type="AlphaFoldDB" id="A0AAE8EN00"/>
<proteinExistence type="predicted"/>
<organism evidence="2 3">
    <name type="scientific">Brenneria goodwinii</name>
    <dbReference type="NCBI Taxonomy" id="1109412"/>
    <lineage>
        <taxon>Bacteria</taxon>
        <taxon>Pseudomonadati</taxon>
        <taxon>Pseudomonadota</taxon>
        <taxon>Gammaproteobacteria</taxon>
        <taxon>Enterobacterales</taxon>
        <taxon>Pectobacteriaceae</taxon>
        <taxon>Brenneria</taxon>
    </lineage>
</organism>
<dbReference type="EMBL" id="MJLX01000092">
    <property type="protein sequence ID" value="RLM17122.1"/>
    <property type="molecule type" value="Genomic_DNA"/>
</dbReference>
<keyword evidence="1" id="KW-0812">Transmembrane</keyword>
<protein>
    <submittedName>
        <fullName evidence="2">Uncharacterized protein</fullName>
    </submittedName>
</protein>
<evidence type="ECO:0000313" key="3">
    <source>
        <dbReference type="Proteomes" id="UP000285972"/>
    </source>
</evidence>
<evidence type="ECO:0000256" key="1">
    <source>
        <dbReference type="SAM" id="Phobius"/>
    </source>
</evidence>
<comment type="caution">
    <text evidence="2">The sequence shown here is derived from an EMBL/GenBank/DDBJ whole genome shotgun (WGS) entry which is preliminary data.</text>
</comment>
<name>A0AAE8EN00_9GAMM</name>
<sequence>MFLTLLALIVGIIGAVLLSFGAWLLYPALGYMVAGGLCLFWSWLVSRSLAGFQAHSGERGK</sequence>
<gene>
    <name evidence="2" type="ORF">BIY26_21400</name>
</gene>
<accession>A0AAE8EN00</accession>